<feature type="chain" id="PRO_5038689591" evidence="1">
    <location>
        <begin position="25"/>
        <end position="165"/>
    </location>
</feature>
<comment type="caution">
    <text evidence="2">The sequence shown here is derived from an EMBL/GenBank/DDBJ whole genome shotgun (WGS) entry which is preliminary data.</text>
</comment>
<name>A0A512CWR3_9MICO</name>
<dbReference type="RefSeq" id="WP_147062873.1">
    <property type="nucleotide sequence ID" value="NZ_BAAARO010000025.1"/>
</dbReference>
<keyword evidence="1" id="KW-0732">Signal</keyword>
<feature type="signal peptide" evidence="1">
    <location>
        <begin position="1"/>
        <end position="24"/>
    </location>
</feature>
<evidence type="ECO:0000313" key="3">
    <source>
        <dbReference type="Proteomes" id="UP000321534"/>
    </source>
</evidence>
<dbReference type="OrthoDB" id="4866276at2"/>
<dbReference type="AlphaFoldDB" id="A0A512CWR3"/>
<evidence type="ECO:0000313" key="2">
    <source>
        <dbReference type="EMBL" id="GEO28635.1"/>
    </source>
</evidence>
<proteinExistence type="predicted"/>
<gene>
    <name evidence="2" type="ORF">TAE01_04450</name>
</gene>
<sequence length="165" mass="16501">MRSLRSRAVMAGITALGTIGLATAAAGPAGAAPASGGTDHSSFPAAGAVFACSAPTGDIMAVSGTVDMVDHWTVDGQGVFHETGTVNTHGVTLLGSNGDVYTVSGASWFGGKVDGTGTPLVLTDTEHWVLHDTTTGGNVKVQIVSHWSPGSSFTWDKGSCSAPEG</sequence>
<organism evidence="2 3">
    <name type="scientific">Terrabacter aerolatus</name>
    <dbReference type="NCBI Taxonomy" id="422442"/>
    <lineage>
        <taxon>Bacteria</taxon>
        <taxon>Bacillati</taxon>
        <taxon>Actinomycetota</taxon>
        <taxon>Actinomycetes</taxon>
        <taxon>Micrococcales</taxon>
        <taxon>Intrasporangiaceae</taxon>
        <taxon>Terrabacter</taxon>
    </lineage>
</organism>
<protein>
    <submittedName>
        <fullName evidence="2">Uncharacterized protein</fullName>
    </submittedName>
</protein>
<evidence type="ECO:0000256" key="1">
    <source>
        <dbReference type="SAM" id="SignalP"/>
    </source>
</evidence>
<reference evidence="2 3" key="1">
    <citation type="submission" date="2019-07" db="EMBL/GenBank/DDBJ databases">
        <title>Whole genome shotgun sequence of Terrabacter aerolatus NBRC 106305.</title>
        <authorList>
            <person name="Hosoyama A."/>
            <person name="Uohara A."/>
            <person name="Ohji S."/>
            <person name="Ichikawa N."/>
        </authorList>
    </citation>
    <scope>NUCLEOTIDE SEQUENCE [LARGE SCALE GENOMIC DNA]</scope>
    <source>
        <strain evidence="2 3">NBRC 106305</strain>
    </source>
</reference>
<dbReference type="Proteomes" id="UP000321534">
    <property type="component" value="Unassembled WGS sequence"/>
</dbReference>
<dbReference type="EMBL" id="BJYX01000001">
    <property type="protein sequence ID" value="GEO28635.1"/>
    <property type="molecule type" value="Genomic_DNA"/>
</dbReference>
<accession>A0A512CWR3</accession>
<keyword evidence="3" id="KW-1185">Reference proteome</keyword>